<accession>A0AAW0AAI9</accession>
<reference evidence="2 3" key="1">
    <citation type="journal article" date="2024" name="J Genomics">
        <title>Draft genome sequencing and assembly of Favolaschia claudopus CIRM-BRFM 2984 isolated from oak limbs.</title>
        <authorList>
            <person name="Navarro D."/>
            <person name="Drula E."/>
            <person name="Chaduli D."/>
            <person name="Cazenave R."/>
            <person name="Ahrendt S."/>
            <person name="Wang J."/>
            <person name="Lipzen A."/>
            <person name="Daum C."/>
            <person name="Barry K."/>
            <person name="Grigoriev I.V."/>
            <person name="Favel A."/>
            <person name="Rosso M.N."/>
            <person name="Martin F."/>
        </authorList>
    </citation>
    <scope>NUCLEOTIDE SEQUENCE [LARGE SCALE GENOMIC DNA]</scope>
    <source>
        <strain evidence="2 3">CIRM-BRFM 2984</strain>
    </source>
</reference>
<evidence type="ECO:0000313" key="2">
    <source>
        <dbReference type="EMBL" id="KAK7006142.1"/>
    </source>
</evidence>
<gene>
    <name evidence="2" type="ORF">R3P38DRAFT_3036895</name>
</gene>
<keyword evidence="3" id="KW-1185">Reference proteome</keyword>
<comment type="caution">
    <text evidence="2">The sequence shown here is derived from an EMBL/GenBank/DDBJ whole genome shotgun (WGS) entry which is preliminary data.</text>
</comment>
<keyword evidence="1" id="KW-0472">Membrane</keyword>
<keyword evidence="1" id="KW-1133">Transmembrane helix</keyword>
<sequence length="103" mass="11745">MVQSVRFTHSFAIMLSVPLQLFPAVRIMGNRLFTRSGKCYWSVKWAKNWFRFATFLAFIACFACVPLCHMSPAMLRYKACADTRREFMLEPDDGGPPVSGNCP</sequence>
<evidence type="ECO:0000313" key="3">
    <source>
        <dbReference type="Proteomes" id="UP001362999"/>
    </source>
</evidence>
<dbReference type="EMBL" id="JAWWNJ010000076">
    <property type="protein sequence ID" value="KAK7006142.1"/>
    <property type="molecule type" value="Genomic_DNA"/>
</dbReference>
<protein>
    <submittedName>
        <fullName evidence="2">Uncharacterized protein</fullName>
    </submittedName>
</protein>
<keyword evidence="1" id="KW-0812">Transmembrane</keyword>
<organism evidence="2 3">
    <name type="scientific">Favolaschia claudopus</name>
    <dbReference type="NCBI Taxonomy" id="2862362"/>
    <lineage>
        <taxon>Eukaryota</taxon>
        <taxon>Fungi</taxon>
        <taxon>Dikarya</taxon>
        <taxon>Basidiomycota</taxon>
        <taxon>Agaricomycotina</taxon>
        <taxon>Agaricomycetes</taxon>
        <taxon>Agaricomycetidae</taxon>
        <taxon>Agaricales</taxon>
        <taxon>Marasmiineae</taxon>
        <taxon>Mycenaceae</taxon>
        <taxon>Favolaschia</taxon>
    </lineage>
</organism>
<evidence type="ECO:0000256" key="1">
    <source>
        <dbReference type="SAM" id="Phobius"/>
    </source>
</evidence>
<dbReference type="Proteomes" id="UP001362999">
    <property type="component" value="Unassembled WGS sequence"/>
</dbReference>
<name>A0AAW0AAI9_9AGAR</name>
<feature type="transmembrane region" description="Helical" evidence="1">
    <location>
        <begin position="49"/>
        <end position="68"/>
    </location>
</feature>
<feature type="transmembrane region" description="Helical" evidence="1">
    <location>
        <begin position="7"/>
        <end position="29"/>
    </location>
</feature>
<proteinExistence type="predicted"/>
<dbReference type="AlphaFoldDB" id="A0AAW0AAI9"/>